<dbReference type="Proteomes" id="UP001642464">
    <property type="component" value="Unassembled WGS sequence"/>
</dbReference>
<evidence type="ECO:0000313" key="1">
    <source>
        <dbReference type="EMBL" id="CAK9073887.1"/>
    </source>
</evidence>
<feature type="non-terminal residue" evidence="1">
    <location>
        <position position="1"/>
    </location>
</feature>
<sequence length="52" mass="5975">AEILFEHFGEVTEERWYRVTGELGAEKFLDACRVVEIPVWAAPKDERVPSPT</sequence>
<keyword evidence="2" id="KW-1185">Reference proteome</keyword>
<comment type="caution">
    <text evidence="1">The sequence shown here is derived from an EMBL/GenBank/DDBJ whole genome shotgun (WGS) entry which is preliminary data.</text>
</comment>
<proteinExistence type="predicted"/>
<name>A0ABP0PCW9_9DINO</name>
<reference evidence="1 2" key="1">
    <citation type="submission" date="2024-02" db="EMBL/GenBank/DDBJ databases">
        <authorList>
            <person name="Chen Y."/>
            <person name="Shah S."/>
            <person name="Dougan E. K."/>
            <person name="Thang M."/>
            <person name="Chan C."/>
        </authorList>
    </citation>
    <scope>NUCLEOTIDE SEQUENCE [LARGE SCALE GENOMIC DNA]</scope>
</reference>
<organism evidence="1 2">
    <name type="scientific">Durusdinium trenchii</name>
    <dbReference type="NCBI Taxonomy" id="1381693"/>
    <lineage>
        <taxon>Eukaryota</taxon>
        <taxon>Sar</taxon>
        <taxon>Alveolata</taxon>
        <taxon>Dinophyceae</taxon>
        <taxon>Suessiales</taxon>
        <taxon>Symbiodiniaceae</taxon>
        <taxon>Durusdinium</taxon>
    </lineage>
</organism>
<accession>A0ABP0PCW9</accession>
<dbReference type="EMBL" id="CAXAMM010035158">
    <property type="protein sequence ID" value="CAK9073887.1"/>
    <property type="molecule type" value="Genomic_DNA"/>
</dbReference>
<gene>
    <name evidence="1" type="ORF">SCF082_LOCUS36075</name>
</gene>
<evidence type="ECO:0000313" key="2">
    <source>
        <dbReference type="Proteomes" id="UP001642464"/>
    </source>
</evidence>
<feature type="non-terminal residue" evidence="1">
    <location>
        <position position="52"/>
    </location>
</feature>
<protein>
    <submittedName>
        <fullName evidence="1">Uncharacterized protein</fullName>
    </submittedName>
</protein>